<sequence length="656" mass="66236">MSGLPFTLTTAGRRALVNPSNTGVNALTVSHIGVSAVALPGGSAAQEALTGLPNERKRLTTFGGAAVSPDTIHVTLRDETDDAYTLRAFGLYLSNGVLLAVYSQPAPIAEKVAASMLLLSADLMVASPMQAELSFGPANFMNPPATDTVPGIVELATDAEISTGTDGTRAVTPLGLARRLAVWAQGFAKALHSHAIDDITGLATALSGKANSAHSHDAAELATGVLDAARLPDLAMAKITGLVAALAGKANSTHSHAGEDITTGTVPVARLPDLAMAKITGLVGALAGKANSAHSHAGEDITTGTVPVARLPDLAMAKITGLVAALAGKANSAHSHAGEDITTGTVPVARLPDLAMAKITGLVAALAGKANSAHNHAGEDITTGTVPVARLPDLVMSKITGLVAALADKASLYSPDFSGAVRLPTDTLIKKDQPNTVEGGQLLLERPDISDMGGHLVLDVVGSAFRIWENGGAYRGASLDLAKLTGNETPILTAVDLANNVETAAGASAAKAVTPASLWSFARSIGKTGYAQIPGTPLIIQWGRQTGTMSEGQKQVMLPIAFGGGCVAMLANPWVSSNTGDYYMQIYGRFLDRLVFMLNSAAGSSGFAQGFDWLAIGFATGTPDPVYGSGESGGGAPGSGGGGGGGGGGGDSQVEV</sequence>
<evidence type="ECO:0000313" key="4">
    <source>
        <dbReference type="Proteomes" id="UP000539957"/>
    </source>
</evidence>
<dbReference type="Pfam" id="PF21882">
    <property type="entry name" value="Gp53-like_C"/>
    <property type="match status" value="1"/>
</dbReference>
<organism evidence="3 4">
    <name type="scientific">Brevundimonas bullata</name>
    <dbReference type="NCBI Taxonomy" id="13160"/>
    <lineage>
        <taxon>Bacteria</taxon>
        <taxon>Pseudomonadati</taxon>
        <taxon>Pseudomonadota</taxon>
        <taxon>Alphaproteobacteria</taxon>
        <taxon>Caulobacterales</taxon>
        <taxon>Caulobacteraceae</taxon>
        <taxon>Brevundimonas</taxon>
    </lineage>
</organism>
<dbReference type="Pfam" id="PF12789">
    <property type="entry name" value="PTR"/>
    <property type="match status" value="4"/>
</dbReference>
<dbReference type="InterPro" id="IPR054075">
    <property type="entry name" value="Gp53-like_C"/>
</dbReference>
<reference evidence="3 4" key="1">
    <citation type="submission" date="2020-08" db="EMBL/GenBank/DDBJ databases">
        <title>Functional genomics of gut bacteria from endangered species of beetles.</title>
        <authorList>
            <person name="Carlos-Shanley C."/>
        </authorList>
    </citation>
    <scope>NUCLEOTIDE SEQUENCE [LARGE SCALE GENOMIC DNA]</scope>
    <source>
        <strain evidence="3 4">S00123</strain>
    </source>
</reference>
<gene>
    <name evidence="3" type="ORF">HNP32_001304</name>
</gene>
<feature type="region of interest" description="Disordered" evidence="1">
    <location>
        <begin position="627"/>
        <end position="656"/>
    </location>
</feature>
<feature type="compositionally biased region" description="Gly residues" evidence="1">
    <location>
        <begin position="630"/>
        <end position="656"/>
    </location>
</feature>
<dbReference type="Gene3D" id="2.60.40.3940">
    <property type="match status" value="1"/>
</dbReference>
<dbReference type="Proteomes" id="UP000539957">
    <property type="component" value="Unassembled WGS sequence"/>
</dbReference>
<proteinExistence type="predicted"/>
<evidence type="ECO:0000313" key="3">
    <source>
        <dbReference type="EMBL" id="MBB4797580.1"/>
    </source>
</evidence>
<dbReference type="RefSeq" id="WP_184268287.1">
    <property type="nucleotide sequence ID" value="NZ_JACHKY010000002.1"/>
</dbReference>
<dbReference type="EMBL" id="JACHKY010000002">
    <property type="protein sequence ID" value="MBB4797580.1"/>
    <property type="molecule type" value="Genomic_DNA"/>
</dbReference>
<dbReference type="AlphaFoldDB" id="A0A7W7IPD4"/>
<protein>
    <recommendedName>
        <fullName evidence="2">Putative tail fiber protein gp53-like C-terminal domain-containing protein</fullName>
    </recommendedName>
</protein>
<comment type="caution">
    <text evidence="3">The sequence shown here is derived from an EMBL/GenBank/DDBJ whole genome shotgun (WGS) entry which is preliminary data.</text>
</comment>
<name>A0A7W7IPD4_9CAUL</name>
<feature type="domain" description="Putative tail fiber protein gp53-like C-terminal" evidence="2">
    <location>
        <begin position="538"/>
        <end position="617"/>
    </location>
</feature>
<keyword evidence="4" id="KW-1185">Reference proteome</keyword>
<evidence type="ECO:0000256" key="1">
    <source>
        <dbReference type="SAM" id="MobiDB-lite"/>
    </source>
</evidence>
<evidence type="ECO:0000259" key="2">
    <source>
        <dbReference type="Pfam" id="PF21882"/>
    </source>
</evidence>
<accession>A0A7W7IPD4</accession>